<evidence type="ECO:0000259" key="2">
    <source>
        <dbReference type="SMART" id="SM00460"/>
    </source>
</evidence>
<name>A0A7W7ZAF8_9BACT</name>
<evidence type="ECO:0000313" key="3">
    <source>
        <dbReference type="EMBL" id="MBB5056250.1"/>
    </source>
</evidence>
<dbReference type="SUPFAM" id="SSF54001">
    <property type="entry name" value="Cysteine proteinases"/>
    <property type="match status" value="1"/>
</dbReference>
<dbReference type="InterPro" id="IPR002931">
    <property type="entry name" value="Transglutaminase-like"/>
</dbReference>
<dbReference type="Gene3D" id="2.60.40.2250">
    <property type="match status" value="1"/>
</dbReference>
<accession>A0A7W7ZAF8</accession>
<organism evidence="3 4">
    <name type="scientific">Granulicella aggregans</name>
    <dbReference type="NCBI Taxonomy" id="474949"/>
    <lineage>
        <taxon>Bacteria</taxon>
        <taxon>Pseudomonadati</taxon>
        <taxon>Acidobacteriota</taxon>
        <taxon>Terriglobia</taxon>
        <taxon>Terriglobales</taxon>
        <taxon>Acidobacteriaceae</taxon>
        <taxon>Granulicella</taxon>
    </lineage>
</organism>
<keyword evidence="3" id="KW-0645">Protease</keyword>
<sequence>MLIFSDFDIQFRLPAPTAIVAMLHLHPSVEPNLRSGNQLVIESLDDPFSHSPSSTDYTKSIVPSREYTDAFGNRCARFIAPAGYLWLSGSSVVDADEGADQPHPDAKQSEIDDLPPEVLQFLLPSRYCQVDQFGALSHDLFSQYPSGWERAVAIRDWVHEKVAFNYNAARPTKTAMDVLTERVGVCRDFQHLAITLTRCQNIPARYVTGYIGDIRRPFSGPGDFSAWYQVFLDGKWIDLDARHNFRRLGRILMATGRDAADVAITTSFGTAHLTHFYVDSREIDAEGKTLPLPSAGLRENGDLPVAEHSTPTQTNSESSPTQTQSATS</sequence>
<dbReference type="RefSeq" id="WP_184213916.1">
    <property type="nucleotide sequence ID" value="NZ_JACHIP010000001.1"/>
</dbReference>
<protein>
    <submittedName>
        <fullName evidence="3">Transglutaminase-like putative cysteine protease</fullName>
    </submittedName>
</protein>
<comment type="caution">
    <text evidence="3">The sequence shown here is derived from an EMBL/GenBank/DDBJ whole genome shotgun (WGS) entry which is preliminary data.</text>
</comment>
<dbReference type="InterPro" id="IPR038765">
    <property type="entry name" value="Papain-like_cys_pep_sf"/>
</dbReference>
<feature type="region of interest" description="Disordered" evidence="1">
    <location>
        <begin position="289"/>
        <end position="328"/>
    </location>
</feature>
<dbReference type="Proteomes" id="UP000540989">
    <property type="component" value="Unassembled WGS sequence"/>
</dbReference>
<proteinExistence type="predicted"/>
<dbReference type="GO" id="GO:0008233">
    <property type="term" value="F:peptidase activity"/>
    <property type="evidence" value="ECO:0007669"/>
    <property type="project" value="UniProtKB-KW"/>
</dbReference>
<keyword evidence="4" id="KW-1185">Reference proteome</keyword>
<dbReference type="Gene3D" id="3.10.620.30">
    <property type="match status" value="1"/>
</dbReference>
<dbReference type="PANTHER" id="PTHR33490">
    <property type="entry name" value="BLR5614 PROTEIN-RELATED"/>
    <property type="match status" value="1"/>
</dbReference>
<evidence type="ECO:0000256" key="1">
    <source>
        <dbReference type="SAM" id="MobiDB-lite"/>
    </source>
</evidence>
<reference evidence="3 4" key="1">
    <citation type="submission" date="2020-08" db="EMBL/GenBank/DDBJ databases">
        <title>Genomic Encyclopedia of Type Strains, Phase IV (KMG-V): Genome sequencing to study the core and pangenomes of soil and plant-associated prokaryotes.</title>
        <authorList>
            <person name="Whitman W."/>
        </authorList>
    </citation>
    <scope>NUCLEOTIDE SEQUENCE [LARGE SCALE GENOMIC DNA]</scope>
    <source>
        <strain evidence="3 4">M8UP14</strain>
    </source>
</reference>
<dbReference type="PANTHER" id="PTHR33490:SF12">
    <property type="entry name" value="BLL5557 PROTEIN"/>
    <property type="match status" value="1"/>
</dbReference>
<dbReference type="GO" id="GO:0006508">
    <property type="term" value="P:proteolysis"/>
    <property type="evidence" value="ECO:0007669"/>
    <property type="project" value="UniProtKB-KW"/>
</dbReference>
<feature type="domain" description="Transglutaminase-like" evidence="2">
    <location>
        <begin position="178"/>
        <end position="243"/>
    </location>
</feature>
<dbReference type="EMBL" id="JACHIP010000001">
    <property type="protein sequence ID" value="MBB5056250.1"/>
    <property type="molecule type" value="Genomic_DNA"/>
</dbReference>
<dbReference type="SMART" id="SM00460">
    <property type="entry name" value="TGc"/>
    <property type="match status" value="1"/>
</dbReference>
<keyword evidence="3" id="KW-0378">Hydrolase</keyword>
<evidence type="ECO:0000313" key="4">
    <source>
        <dbReference type="Proteomes" id="UP000540989"/>
    </source>
</evidence>
<dbReference type="AlphaFoldDB" id="A0A7W7ZAF8"/>
<gene>
    <name evidence="3" type="ORF">HDF16_000919</name>
</gene>
<dbReference type="Pfam" id="PF01841">
    <property type="entry name" value="Transglut_core"/>
    <property type="match status" value="1"/>
</dbReference>
<feature type="compositionally biased region" description="Polar residues" evidence="1">
    <location>
        <begin position="309"/>
        <end position="328"/>
    </location>
</feature>